<comment type="caution">
    <text evidence="1">The sequence shown here is derived from an EMBL/GenBank/DDBJ whole genome shotgun (WGS) entry which is preliminary data.</text>
</comment>
<gene>
    <name evidence="1" type="ORF">Cflav_PD4005</name>
</gene>
<evidence type="ECO:0000313" key="1">
    <source>
        <dbReference type="EMBL" id="EEF60836.1"/>
    </source>
</evidence>
<protein>
    <submittedName>
        <fullName evidence="1">Uncharacterized protein</fullName>
    </submittedName>
</protein>
<evidence type="ECO:0000313" key="2">
    <source>
        <dbReference type="Proteomes" id="UP000003688"/>
    </source>
</evidence>
<dbReference type="AlphaFoldDB" id="B9XGR5"/>
<proteinExistence type="predicted"/>
<keyword evidence="2" id="KW-1185">Reference proteome</keyword>
<organism evidence="1 2">
    <name type="scientific">Pedosphaera parvula (strain Ellin514)</name>
    <dbReference type="NCBI Taxonomy" id="320771"/>
    <lineage>
        <taxon>Bacteria</taxon>
        <taxon>Pseudomonadati</taxon>
        <taxon>Verrucomicrobiota</taxon>
        <taxon>Pedosphaerae</taxon>
        <taxon>Pedosphaerales</taxon>
        <taxon>Pedosphaeraceae</taxon>
        <taxon>Pedosphaera</taxon>
    </lineage>
</organism>
<dbReference type="EMBL" id="ABOX02000013">
    <property type="protein sequence ID" value="EEF60836.1"/>
    <property type="molecule type" value="Genomic_DNA"/>
</dbReference>
<reference evidence="1 2" key="1">
    <citation type="journal article" date="2011" name="J. Bacteriol.">
        <title>Genome sequence of 'Pedosphaera parvula' Ellin514, an aerobic Verrucomicrobial isolate from pasture soil.</title>
        <authorList>
            <person name="Kant R."/>
            <person name="van Passel M.W."/>
            <person name="Sangwan P."/>
            <person name="Palva A."/>
            <person name="Lucas S."/>
            <person name="Copeland A."/>
            <person name="Lapidus A."/>
            <person name="Glavina Del Rio T."/>
            <person name="Dalin E."/>
            <person name="Tice H."/>
            <person name="Bruce D."/>
            <person name="Goodwin L."/>
            <person name="Pitluck S."/>
            <person name="Chertkov O."/>
            <person name="Larimer F.W."/>
            <person name="Land M.L."/>
            <person name="Hauser L."/>
            <person name="Brettin T.S."/>
            <person name="Detter J.C."/>
            <person name="Han S."/>
            <person name="de Vos W.M."/>
            <person name="Janssen P.H."/>
            <person name="Smidt H."/>
        </authorList>
    </citation>
    <scope>NUCLEOTIDE SEQUENCE [LARGE SCALE GENOMIC DNA]</scope>
    <source>
        <strain evidence="1 2">Ellin514</strain>
    </source>
</reference>
<sequence length="40" mass="4424">MIDGEIASYPGAIYQVMNRGDHRESVLLKGPQKHSVITLV</sequence>
<accession>B9XGR5</accession>
<name>B9XGR5_PEDPL</name>
<dbReference type="Proteomes" id="UP000003688">
    <property type="component" value="Unassembled WGS sequence"/>
</dbReference>